<keyword evidence="2" id="KW-1185">Reference proteome</keyword>
<protein>
    <submittedName>
        <fullName evidence="1">Uncharacterized protein</fullName>
    </submittedName>
</protein>
<evidence type="ECO:0000313" key="2">
    <source>
        <dbReference type="Proteomes" id="UP001642484"/>
    </source>
</evidence>
<reference evidence="1 2" key="1">
    <citation type="submission" date="2024-02" db="EMBL/GenBank/DDBJ databases">
        <authorList>
            <person name="Chen Y."/>
            <person name="Shah S."/>
            <person name="Dougan E. K."/>
            <person name="Thang M."/>
            <person name="Chan C."/>
        </authorList>
    </citation>
    <scope>NUCLEOTIDE SEQUENCE [LARGE SCALE GENOMIC DNA]</scope>
</reference>
<evidence type="ECO:0000313" key="1">
    <source>
        <dbReference type="EMBL" id="CAK9077976.1"/>
    </source>
</evidence>
<accession>A0ABP0PR01</accession>
<gene>
    <name evidence="1" type="ORF">CCMP2556_LOCUS38421</name>
</gene>
<dbReference type="EMBL" id="CAXAMN010023484">
    <property type="protein sequence ID" value="CAK9077976.1"/>
    <property type="molecule type" value="Genomic_DNA"/>
</dbReference>
<comment type="caution">
    <text evidence="1">The sequence shown here is derived from an EMBL/GenBank/DDBJ whole genome shotgun (WGS) entry which is preliminary data.</text>
</comment>
<organism evidence="1 2">
    <name type="scientific">Durusdinium trenchii</name>
    <dbReference type="NCBI Taxonomy" id="1381693"/>
    <lineage>
        <taxon>Eukaryota</taxon>
        <taxon>Sar</taxon>
        <taxon>Alveolata</taxon>
        <taxon>Dinophyceae</taxon>
        <taxon>Suessiales</taxon>
        <taxon>Symbiodiniaceae</taxon>
        <taxon>Durusdinium</taxon>
    </lineage>
</organism>
<proteinExistence type="predicted"/>
<dbReference type="Proteomes" id="UP001642484">
    <property type="component" value="Unassembled WGS sequence"/>
</dbReference>
<sequence length="100" mass="11419">MQLEMQLLRGESRLLVCPSYELCVNTASGRAVNLDIARWHEEMEVWNWNPLETNPPGHGWRKGAQTSGRECCRFTLIENSRRIARRDVTCGMVRPFSAAG</sequence>
<name>A0ABP0PR01_9DINO</name>